<sequence length="252" mass="27764">MRKRLLPFILLILLGCSILVSGLMGWIDFKRFGLILLSEASATHEVNLPLLFIFISLYVLAVVLSLPLALPLTLIGGFLFGGIIGGAIAVFAKTLGSFIFFCVARYGLIEIGQDYLNRKFHGLNESIKENAFLYMLFLRFQPVVPFFVVNIAAAFFRIRPMIFVAATMIGIAPGAFIAAFTGNSLRDIAKDNVSFFEQCLLSASQFCDEAFSTSQLWTPKTLLLSLSLAALALVPILIKSYAGNQVVDDYKR</sequence>
<feature type="transmembrane region" description="Helical" evidence="6">
    <location>
        <begin position="162"/>
        <end position="182"/>
    </location>
</feature>
<protein>
    <recommendedName>
        <fullName evidence="6">TVP38/TMEM64 family membrane protein</fullName>
    </recommendedName>
</protein>
<reference evidence="8 9" key="1">
    <citation type="submission" date="2024-04" db="EMBL/GenBank/DDBJ databases">
        <title>A novel species isolated from cricket.</title>
        <authorList>
            <person name="Wang H.-C."/>
        </authorList>
    </citation>
    <scope>NUCLEOTIDE SEQUENCE [LARGE SCALE GENOMIC DNA]</scope>
    <source>
        <strain evidence="8 9">WL0021</strain>
    </source>
</reference>
<keyword evidence="4 6" id="KW-1133">Transmembrane helix</keyword>
<evidence type="ECO:0000313" key="9">
    <source>
        <dbReference type="Proteomes" id="UP001418637"/>
    </source>
</evidence>
<evidence type="ECO:0000256" key="1">
    <source>
        <dbReference type="ARBA" id="ARBA00004651"/>
    </source>
</evidence>
<evidence type="ECO:0000256" key="2">
    <source>
        <dbReference type="ARBA" id="ARBA00022475"/>
    </source>
</evidence>
<organism evidence="8 9">
    <name type="scientific">Hohaiivirga grylli</name>
    <dbReference type="NCBI Taxonomy" id="3133970"/>
    <lineage>
        <taxon>Bacteria</taxon>
        <taxon>Pseudomonadati</taxon>
        <taxon>Pseudomonadota</taxon>
        <taxon>Alphaproteobacteria</taxon>
        <taxon>Hyphomicrobiales</taxon>
        <taxon>Methylobacteriaceae</taxon>
        <taxon>Hohaiivirga</taxon>
    </lineage>
</organism>
<dbReference type="Proteomes" id="UP001418637">
    <property type="component" value="Unassembled WGS sequence"/>
</dbReference>
<evidence type="ECO:0000256" key="4">
    <source>
        <dbReference type="ARBA" id="ARBA00022989"/>
    </source>
</evidence>
<comment type="caution">
    <text evidence="8">The sequence shown here is derived from an EMBL/GenBank/DDBJ whole genome shotgun (WGS) entry which is preliminary data.</text>
</comment>
<gene>
    <name evidence="8" type="ORF">WJT86_10010</name>
</gene>
<feature type="transmembrane region" description="Helical" evidence="6">
    <location>
        <begin position="49"/>
        <end position="70"/>
    </location>
</feature>
<dbReference type="PANTHER" id="PTHR12677">
    <property type="entry name" value="GOLGI APPARATUS MEMBRANE PROTEIN TVP38-RELATED"/>
    <property type="match status" value="1"/>
</dbReference>
<feature type="transmembrane region" description="Helical" evidence="6">
    <location>
        <begin position="131"/>
        <end position="155"/>
    </location>
</feature>
<evidence type="ECO:0000256" key="6">
    <source>
        <dbReference type="RuleBase" id="RU366058"/>
    </source>
</evidence>
<dbReference type="RefSeq" id="WP_346337420.1">
    <property type="nucleotide sequence ID" value="NZ_JBBYXI010000003.1"/>
</dbReference>
<evidence type="ECO:0000256" key="3">
    <source>
        <dbReference type="ARBA" id="ARBA00022692"/>
    </source>
</evidence>
<keyword evidence="5 6" id="KW-0472">Membrane</keyword>
<dbReference type="EMBL" id="JBBYXI010000003">
    <property type="protein sequence ID" value="MEN3931390.1"/>
    <property type="molecule type" value="Genomic_DNA"/>
</dbReference>
<evidence type="ECO:0000259" key="7">
    <source>
        <dbReference type="Pfam" id="PF09335"/>
    </source>
</evidence>
<dbReference type="PROSITE" id="PS51257">
    <property type="entry name" value="PROKAR_LIPOPROTEIN"/>
    <property type="match status" value="1"/>
</dbReference>
<keyword evidence="9" id="KW-1185">Reference proteome</keyword>
<keyword evidence="2 6" id="KW-1003">Cell membrane</keyword>
<dbReference type="Pfam" id="PF09335">
    <property type="entry name" value="VTT_dom"/>
    <property type="match status" value="1"/>
</dbReference>
<dbReference type="InterPro" id="IPR032816">
    <property type="entry name" value="VTT_dom"/>
</dbReference>
<evidence type="ECO:0000256" key="5">
    <source>
        <dbReference type="ARBA" id="ARBA00023136"/>
    </source>
</evidence>
<evidence type="ECO:0000313" key="8">
    <source>
        <dbReference type="EMBL" id="MEN3931390.1"/>
    </source>
</evidence>
<comment type="similarity">
    <text evidence="6">Belongs to the TVP38/TMEM64 family.</text>
</comment>
<proteinExistence type="inferred from homology"/>
<dbReference type="InterPro" id="IPR015414">
    <property type="entry name" value="TMEM64"/>
</dbReference>
<feature type="domain" description="VTT" evidence="7">
    <location>
        <begin position="71"/>
        <end position="183"/>
    </location>
</feature>
<accession>A0ABV0BL15</accession>
<comment type="subcellular location">
    <subcellularLocation>
        <location evidence="1 6">Cell membrane</location>
        <topology evidence="1 6">Multi-pass membrane protein</topology>
    </subcellularLocation>
</comment>
<feature type="transmembrane region" description="Helical" evidence="6">
    <location>
        <begin position="222"/>
        <end position="242"/>
    </location>
</feature>
<dbReference type="PANTHER" id="PTHR12677:SF59">
    <property type="entry name" value="GOLGI APPARATUS MEMBRANE PROTEIN TVP38-RELATED"/>
    <property type="match status" value="1"/>
</dbReference>
<name>A0ABV0BL15_9HYPH</name>
<feature type="transmembrane region" description="Helical" evidence="6">
    <location>
        <begin position="77"/>
        <end position="108"/>
    </location>
</feature>
<keyword evidence="3 6" id="KW-0812">Transmembrane</keyword>